<evidence type="ECO:0000313" key="5">
    <source>
        <dbReference type="EMBL" id="MBE1556716.1"/>
    </source>
</evidence>
<dbReference type="Gene3D" id="3.40.50.300">
    <property type="entry name" value="P-loop containing nucleotide triphosphate hydrolases"/>
    <property type="match status" value="1"/>
</dbReference>
<dbReference type="Proteomes" id="UP000658225">
    <property type="component" value="Unassembled WGS sequence"/>
</dbReference>
<dbReference type="GO" id="GO:0016887">
    <property type="term" value="F:ATP hydrolysis activity"/>
    <property type="evidence" value="ECO:0007669"/>
    <property type="project" value="InterPro"/>
</dbReference>
<dbReference type="PROSITE" id="PS00211">
    <property type="entry name" value="ABC_TRANSPORTER_1"/>
    <property type="match status" value="1"/>
</dbReference>
<evidence type="ECO:0000256" key="2">
    <source>
        <dbReference type="ARBA" id="ARBA00022741"/>
    </source>
</evidence>
<dbReference type="SMART" id="SM00382">
    <property type="entry name" value="AAA"/>
    <property type="match status" value="1"/>
</dbReference>
<evidence type="ECO:0000259" key="4">
    <source>
        <dbReference type="PROSITE" id="PS50893"/>
    </source>
</evidence>
<dbReference type="EMBL" id="JADBEL010000034">
    <property type="protein sequence ID" value="MBE1556716.1"/>
    <property type="molecule type" value="Genomic_DNA"/>
</dbReference>
<dbReference type="AlphaFoldDB" id="A0A927MMH9"/>
<dbReference type="InterPro" id="IPR027417">
    <property type="entry name" value="P-loop_NTPase"/>
</dbReference>
<dbReference type="PANTHER" id="PTHR42781:SF4">
    <property type="entry name" value="SPERMIDINE_PUTRESCINE IMPORT ATP-BINDING PROTEIN POTA"/>
    <property type="match status" value="1"/>
</dbReference>
<dbReference type="PANTHER" id="PTHR42781">
    <property type="entry name" value="SPERMIDINE/PUTRESCINE IMPORT ATP-BINDING PROTEIN POTA"/>
    <property type="match status" value="1"/>
</dbReference>
<dbReference type="InterPro" id="IPR050093">
    <property type="entry name" value="ABC_SmlMolc_Importer"/>
</dbReference>
<protein>
    <submittedName>
        <fullName evidence="5">Molybdate transport system ATP-binding protein</fullName>
    </submittedName>
</protein>
<dbReference type="InterPro" id="IPR003593">
    <property type="entry name" value="AAA+_ATPase"/>
</dbReference>
<dbReference type="Pfam" id="PF00005">
    <property type="entry name" value="ABC_tran"/>
    <property type="match status" value="1"/>
</dbReference>
<organism evidence="5 6">
    <name type="scientific">Sporosarcina limicola</name>
    <dbReference type="NCBI Taxonomy" id="34101"/>
    <lineage>
        <taxon>Bacteria</taxon>
        <taxon>Bacillati</taxon>
        <taxon>Bacillota</taxon>
        <taxon>Bacilli</taxon>
        <taxon>Bacillales</taxon>
        <taxon>Caryophanaceae</taxon>
        <taxon>Sporosarcina</taxon>
    </lineage>
</organism>
<feature type="domain" description="ABC transporter" evidence="4">
    <location>
        <begin position="1"/>
        <end position="211"/>
    </location>
</feature>
<keyword evidence="2" id="KW-0547">Nucleotide-binding</keyword>
<reference evidence="5" key="1">
    <citation type="submission" date="2020-10" db="EMBL/GenBank/DDBJ databases">
        <title>Genomic Encyclopedia of Type Strains, Phase IV (KMG-IV): sequencing the most valuable type-strain genomes for metagenomic binning, comparative biology and taxonomic classification.</title>
        <authorList>
            <person name="Goeker M."/>
        </authorList>
    </citation>
    <scope>NUCLEOTIDE SEQUENCE</scope>
    <source>
        <strain evidence="5">DSM 13886</strain>
    </source>
</reference>
<evidence type="ECO:0000256" key="3">
    <source>
        <dbReference type="ARBA" id="ARBA00022840"/>
    </source>
</evidence>
<dbReference type="SUPFAM" id="SSF52540">
    <property type="entry name" value="P-loop containing nucleoside triphosphate hydrolases"/>
    <property type="match status" value="1"/>
</dbReference>
<gene>
    <name evidence="5" type="ORF">H4683_003842</name>
</gene>
<evidence type="ECO:0000256" key="1">
    <source>
        <dbReference type="ARBA" id="ARBA00022448"/>
    </source>
</evidence>
<keyword evidence="6" id="KW-1185">Reference proteome</keyword>
<dbReference type="PROSITE" id="PS50893">
    <property type="entry name" value="ABC_TRANSPORTER_2"/>
    <property type="match status" value="1"/>
</dbReference>
<keyword evidence="3 5" id="KW-0067">ATP-binding</keyword>
<accession>A0A927MMH9</accession>
<evidence type="ECO:0000313" key="6">
    <source>
        <dbReference type="Proteomes" id="UP000658225"/>
    </source>
</evidence>
<name>A0A927MMH9_9BACL</name>
<dbReference type="InterPro" id="IPR003439">
    <property type="entry name" value="ABC_transporter-like_ATP-bd"/>
</dbReference>
<dbReference type="RefSeq" id="WP_192600342.1">
    <property type="nucleotide sequence ID" value="NZ_JADBEL010000034.1"/>
</dbReference>
<dbReference type="InterPro" id="IPR017871">
    <property type="entry name" value="ABC_transporter-like_CS"/>
</dbReference>
<dbReference type="GO" id="GO:0005524">
    <property type="term" value="F:ATP binding"/>
    <property type="evidence" value="ECO:0007669"/>
    <property type="project" value="UniProtKB-KW"/>
</dbReference>
<keyword evidence="1" id="KW-0813">Transport</keyword>
<comment type="caution">
    <text evidence="5">The sequence shown here is derived from an EMBL/GenBank/DDBJ whole genome shotgun (WGS) entry which is preliminary data.</text>
</comment>
<proteinExistence type="predicted"/>
<sequence length="212" mass="23932">MLTVTIQKKLAHFDLDIEFTVTKDEILVLFGPSGSGKTTILNCIAGLTKATSGSIQLNNRPLFEAKKVNVPIQRRKIGYLFQDYALFPHLTVWKNIAYGMKSESFAKELMVELRIDHLEEKYPNEISGGEKQRVAIARALATEPDLLLLDEPFSALDDATRARSHEELLRLHKLWEIPIILVTHSHSEAEKLGSRILYLDEGKLKSAMLTYG</sequence>